<dbReference type="Proteomes" id="UP000192678">
    <property type="component" value="Unassembled WGS sequence"/>
</dbReference>
<evidence type="ECO:0000313" key="1">
    <source>
        <dbReference type="EMBL" id="SMC53213.1"/>
    </source>
</evidence>
<dbReference type="InterPro" id="IPR046552">
    <property type="entry name" value="DUF6706"/>
</dbReference>
<protein>
    <submittedName>
        <fullName evidence="1">Uncharacterized protein</fullName>
    </submittedName>
</protein>
<dbReference type="RefSeq" id="WP_084286741.1">
    <property type="nucleotide sequence ID" value="NZ_FWYB01000001.1"/>
</dbReference>
<dbReference type="STRING" id="475255.SAMN04488101_101138"/>
<evidence type="ECO:0000313" key="2">
    <source>
        <dbReference type="Proteomes" id="UP000192678"/>
    </source>
</evidence>
<dbReference type="Pfam" id="PF20449">
    <property type="entry name" value="DUF6706"/>
    <property type="match status" value="1"/>
</dbReference>
<accession>A0A1W1ZXV9</accession>
<name>A0A1W1ZXV9_9SPHI</name>
<gene>
    <name evidence="1" type="ORF">SAMN04488101_101138</name>
</gene>
<organism evidence="1 2">
    <name type="scientific">Pedobacter nyackensis</name>
    <dbReference type="NCBI Taxonomy" id="475255"/>
    <lineage>
        <taxon>Bacteria</taxon>
        <taxon>Pseudomonadati</taxon>
        <taxon>Bacteroidota</taxon>
        <taxon>Sphingobacteriia</taxon>
        <taxon>Sphingobacteriales</taxon>
        <taxon>Sphingobacteriaceae</taxon>
        <taxon>Pedobacter</taxon>
    </lineage>
</organism>
<reference evidence="1 2" key="1">
    <citation type="submission" date="2017-04" db="EMBL/GenBank/DDBJ databases">
        <authorList>
            <person name="Afonso C.L."/>
            <person name="Miller P.J."/>
            <person name="Scott M.A."/>
            <person name="Spackman E."/>
            <person name="Goraichik I."/>
            <person name="Dimitrov K.M."/>
            <person name="Suarez D.L."/>
            <person name="Swayne D.E."/>
        </authorList>
    </citation>
    <scope>NUCLEOTIDE SEQUENCE [LARGE SCALE GENOMIC DNA]</scope>
    <source>
        <strain evidence="1 2">DSM 19625</strain>
    </source>
</reference>
<keyword evidence="2" id="KW-1185">Reference proteome</keyword>
<dbReference type="AlphaFoldDB" id="A0A1W1ZXV9"/>
<dbReference type="EMBL" id="FWYB01000001">
    <property type="protein sequence ID" value="SMC53213.1"/>
    <property type="molecule type" value="Genomic_DNA"/>
</dbReference>
<sequence>MTIKEALIDTISITLPSGRIDKALIDAELNGASDYTKADEKAVDMVYAGLLLTTIHVTEIKEDDVSIKYTTDLKGIYSAIMRKWNLVDPFLVVVAKPIVRQINFG</sequence>
<proteinExistence type="predicted"/>
<dbReference type="OrthoDB" id="798458at2"/>